<protein>
    <submittedName>
        <fullName evidence="1">1260_t:CDS:1</fullName>
    </submittedName>
</protein>
<dbReference type="AlphaFoldDB" id="A0A9N9AIH3"/>
<comment type="caution">
    <text evidence="1">The sequence shown here is derived from an EMBL/GenBank/DDBJ whole genome shotgun (WGS) entry which is preliminary data.</text>
</comment>
<gene>
    <name evidence="1" type="ORF">RFULGI_LOCUS3782</name>
</gene>
<reference evidence="1" key="1">
    <citation type="submission" date="2021-06" db="EMBL/GenBank/DDBJ databases">
        <authorList>
            <person name="Kallberg Y."/>
            <person name="Tangrot J."/>
            <person name="Rosling A."/>
        </authorList>
    </citation>
    <scope>NUCLEOTIDE SEQUENCE</scope>
    <source>
        <strain evidence="1">IN212</strain>
    </source>
</reference>
<name>A0A9N9AIH3_9GLOM</name>
<dbReference type="Proteomes" id="UP000789396">
    <property type="component" value="Unassembled WGS sequence"/>
</dbReference>
<dbReference type="EMBL" id="CAJVPZ010003479">
    <property type="protein sequence ID" value="CAG8530790.1"/>
    <property type="molecule type" value="Genomic_DNA"/>
</dbReference>
<evidence type="ECO:0000313" key="1">
    <source>
        <dbReference type="EMBL" id="CAG8530790.1"/>
    </source>
</evidence>
<accession>A0A9N9AIH3</accession>
<keyword evidence="2" id="KW-1185">Reference proteome</keyword>
<proteinExistence type="predicted"/>
<sequence>MGRDKNRLVIVIHHIPGKKNNGPIISNNDAIFGICVLEATNITSQVENNSDIGTAISDQIYTHMSRVCTVIFYGSKAKKNKT</sequence>
<evidence type="ECO:0000313" key="2">
    <source>
        <dbReference type="Proteomes" id="UP000789396"/>
    </source>
</evidence>
<organism evidence="1 2">
    <name type="scientific">Racocetra fulgida</name>
    <dbReference type="NCBI Taxonomy" id="60492"/>
    <lineage>
        <taxon>Eukaryota</taxon>
        <taxon>Fungi</taxon>
        <taxon>Fungi incertae sedis</taxon>
        <taxon>Mucoromycota</taxon>
        <taxon>Glomeromycotina</taxon>
        <taxon>Glomeromycetes</taxon>
        <taxon>Diversisporales</taxon>
        <taxon>Gigasporaceae</taxon>
        <taxon>Racocetra</taxon>
    </lineage>
</organism>